<keyword evidence="2" id="KW-0813">Transport</keyword>
<keyword evidence="4" id="KW-0547">Nucleotide-binding</keyword>
<dbReference type="InterPro" id="IPR003593">
    <property type="entry name" value="AAA+_ATPase"/>
</dbReference>
<evidence type="ECO:0000313" key="8">
    <source>
        <dbReference type="EMBL" id="MEK8048664.1"/>
    </source>
</evidence>
<dbReference type="EMBL" id="JBBUTH010000001">
    <property type="protein sequence ID" value="MEK8048664.1"/>
    <property type="molecule type" value="Genomic_DNA"/>
</dbReference>
<accession>A0ABU9CD75</accession>
<comment type="similarity">
    <text evidence="1">Belongs to the ABC transporter superfamily.</text>
</comment>
<name>A0ABU9CD75_9BURK</name>
<evidence type="ECO:0000256" key="2">
    <source>
        <dbReference type="ARBA" id="ARBA00022448"/>
    </source>
</evidence>
<gene>
    <name evidence="8" type="ORF">AACH10_00245</name>
</gene>
<sequence length="243" mass="26695">MSAETLLEVRKLAAWYGAAQILFDVDLDVRRGEVVALMGRNGAGKSTTLKAAMGLLAKRAGQVRFMGRDVSRLEPHAIARLGLGWVPEDRRVFSDLSVMDNLAVGRQPPRHWPDGSAAPAWTPEALFKLFPNLGEMPDRPGGRMSGGEQQMLTVARTLMGNPFVVLLDEPSEGVAPVIVEQMAQMILALKRQGVSILLSEQNMHFAELVSDRAYVLEKGQIRWQGTMAELAADEAVRRAYLSM</sequence>
<dbReference type="RefSeq" id="WP_341408343.1">
    <property type="nucleotide sequence ID" value="NZ_JBBUTH010000001.1"/>
</dbReference>
<keyword evidence="3" id="KW-0472">Membrane</keyword>
<keyword evidence="5 8" id="KW-0067">ATP-binding</keyword>
<dbReference type="Proteomes" id="UP001365405">
    <property type="component" value="Unassembled WGS sequence"/>
</dbReference>
<keyword evidence="6" id="KW-0029">Amino-acid transport</keyword>
<dbReference type="InterPro" id="IPR052156">
    <property type="entry name" value="BCAA_Transport_ATP-bd_LivF"/>
</dbReference>
<evidence type="ECO:0000256" key="6">
    <source>
        <dbReference type="ARBA" id="ARBA00022970"/>
    </source>
</evidence>
<dbReference type="SUPFAM" id="SSF52540">
    <property type="entry name" value="P-loop containing nucleoside triphosphate hydrolases"/>
    <property type="match status" value="1"/>
</dbReference>
<evidence type="ECO:0000256" key="5">
    <source>
        <dbReference type="ARBA" id="ARBA00022840"/>
    </source>
</evidence>
<comment type="caution">
    <text evidence="8">The sequence shown here is derived from an EMBL/GenBank/DDBJ whole genome shotgun (WGS) entry which is preliminary data.</text>
</comment>
<dbReference type="InterPro" id="IPR003439">
    <property type="entry name" value="ABC_transporter-like_ATP-bd"/>
</dbReference>
<dbReference type="Gene3D" id="3.40.50.300">
    <property type="entry name" value="P-loop containing nucleotide triphosphate hydrolases"/>
    <property type="match status" value="1"/>
</dbReference>
<evidence type="ECO:0000313" key="9">
    <source>
        <dbReference type="Proteomes" id="UP001365405"/>
    </source>
</evidence>
<dbReference type="GO" id="GO:0005524">
    <property type="term" value="F:ATP binding"/>
    <property type="evidence" value="ECO:0007669"/>
    <property type="project" value="UniProtKB-KW"/>
</dbReference>
<dbReference type="InterPro" id="IPR017871">
    <property type="entry name" value="ABC_transporter-like_CS"/>
</dbReference>
<keyword evidence="9" id="KW-1185">Reference proteome</keyword>
<evidence type="ECO:0000256" key="4">
    <source>
        <dbReference type="ARBA" id="ARBA00022741"/>
    </source>
</evidence>
<feature type="domain" description="ABC transporter" evidence="7">
    <location>
        <begin position="7"/>
        <end position="243"/>
    </location>
</feature>
<protein>
    <submittedName>
        <fullName evidence="8">ABC transporter ATP-binding protein</fullName>
    </submittedName>
</protein>
<dbReference type="SMART" id="SM00382">
    <property type="entry name" value="AAA"/>
    <property type="match status" value="1"/>
</dbReference>
<dbReference type="Pfam" id="PF00005">
    <property type="entry name" value="ABC_tran"/>
    <property type="match status" value="1"/>
</dbReference>
<dbReference type="PROSITE" id="PS50893">
    <property type="entry name" value="ABC_TRANSPORTER_2"/>
    <property type="match status" value="1"/>
</dbReference>
<dbReference type="CDD" id="cd03224">
    <property type="entry name" value="ABC_TM1139_LivF_branched"/>
    <property type="match status" value="1"/>
</dbReference>
<evidence type="ECO:0000256" key="1">
    <source>
        <dbReference type="ARBA" id="ARBA00005417"/>
    </source>
</evidence>
<reference evidence="8 9" key="1">
    <citation type="submission" date="2024-04" db="EMBL/GenBank/DDBJ databases">
        <title>Novel species of the genus Ideonella isolated from streams.</title>
        <authorList>
            <person name="Lu H."/>
        </authorList>
    </citation>
    <scope>NUCLEOTIDE SEQUENCE [LARGE SCALE GENOMIC DNA]</scope>
    <source>
        <strain evidence="8 9">DXS22W</strain>
    </source>
</reference>
<dbReference type="PROSITE" id="PS00211">
    <property type="entry name" value="ABC_TRANSPORTER_1"/>
    <property type="match status" value="1"/>
</dbReference>
<keyword evidence="3" id="KW-1003">Cell membrane</keyword>
<organism evidence="8 9">
    <name type="scientific">Pseudaquabacterium inlustre</name>
    <dbReference type="NCBI Taxonomy" id="2984192"/>
    <lineage>
        <taxon>Bacteria</taxon>
        <taxon>Pseudomonadati</taxon>
        <taxon>Pseudomonadota</taxon>
        <taxon>Betaproteobacteria</taxon>
        <taxon>Burkholderiales</taxon>
        <taxon>Sphaerotilaceae</taxon>
        <taxon>Pseudaquabacterium</taxon>
    </lineage>
</organism>
<evidence type="ECO:0000259" key="7">
    <source>
        <dbReference type="PROSITE" id="PS50893"/>
    </source>
</evidence>
<proteinExistence type="inferred from homology"/>
<dbReference type="InterPro" id="IPR027417">
    <property type="entry name" value="P-loop_NTPase"/>
</dbReference>
<dbReference type="PANTHER" id="PTHR43820">
    <property type="entry name" value="HIGH-AFFINITY BRANCHED-CHAIN AMINO ACID TRANSPORT ATP-BINDING PROTEIN LIVF"/>
    <property type="match status" value="1"/>
</dbReference>
<evidence type="ECO:0000256" key="3">
    <source>
        <dbReference type="ARBA" id="ARBA00022475"/>
    </source>
</evidence>
<dbReference type="PANTHER" id="PTHR43820:SF2">
    <property type="entry name" value="ABC TRANSPORTER ATP-BINDING PROTEIN"/>
    <property type="match status" value="1"/>
</dbReference>